<name>A0A450U4C7_9GAMM</name>
<proteinExistence type="predicted"/>
<gene>
    <name evidence="1" type="ORF">BECKFW1821C_GA0114237_11852</name>
</gene>
<sequence>MSCLVGLRHNLANSWYAIQSRLSILEKTCGMRKVLRRRRFTLAVLEIDAAHEDDCVGIEVSGLVRDYR</sequence>
<dbReference type="AlphaFoldDB" id="A0A450U4C7"/>
<evidence type="ECO:0000313" key="1">
    <source>
        <dbReference type="EMBL" id="VFJ78470.1"/>
    </source>
</evidence>
<organism evidence="1">
    <name type="scientific">Candidatus Kentrum sp. FW</name>
    <dbReference type="NCBI Taxonomy" id="2126338"/>
    <lineage>
        <taxon>Bacteria</taxon>
        <taxon>Pseudomonadati</taxon>
        <taxon>Pseudomonadota</taxon>
        <taxon>Gammaproteobacteria</taxon>
        <taxon>Candidatus Kentrum</taxon>
    </lineage>
</organism>
<protein>
    <submittedName>
        <fullName evidence="1">Uncharacterized protein</fullName>
    </submittedName>
</protein>
<dbReference type="EMBL" id="CAADFE010000185">
    <property type="protein sequence ID" value="VFJ78470.1"/>
    <property type="molecule type" value="Genomic_DNA"/>
</dbReference>
<accession>A0A450U4C7</accession>
<reference evidence="1" key="1">
    <citation type="submission" date="2019-02" db="EMBL/GenBank/DDBJ databases">
        <authorList>
            <person name="Gruber-Vodicka R. H."/>
            <person name="Seah K. B. B."/>
        </authorList>
    </citation>
    <scope>NUCLEOTIDE SEQUENCE</scope>
    <source>
        <strain evidence="1">BECK_BZ131</strain>
    </source>
</reference>